<organism evidence="1">
    <name type="scientific">virus sp. ctML55</name>
    <dbReference type="NCBI Taxonomy" id="2827627"/>
    <lineage>
        <taxon>Viruses</taxon>
    </lineage>
</organism>
<sequence length="133" mass="15108">MSSYLTIYGVPKNEGKPIDIVSFSRSHCIYSAICDEVNVAWAGESEVYTNLNTSDLDGVIHSIEEDIKSSAERLTLYEKYAANNPDYIEEIILLKEYLEELTTSKNYCEFLRYIISWTSLGFSDFSQICCNVG</sequence>
<accession>A0A8S5RI16</accession>
<name>A0A8S5RI16_9VIRU</name>
<proteinExistence type="predicted"/>
<reference evidence="1" key="1">
    <citation type="journal article" date="2021" name="Proc. Natl. Acad. Sci. U.S.A.">
        <title>A Catalog of Tens of Thousands of Viruses from Human Metagenomes Reveals Hidden Associations with Chronic Diseases.</title>
        <authorList>
            <person name="Tisza M.J."/>
            <person name="Buck C.B."/>
        </authorList>
    </citation>
    <scope>NUCLEOTIDE SEQUENCE</scope>
    <source>
        <strain evidence="1">CtML55</strain>
    </source>
</reference>
<dbReference type="EMBL" id="BK059105">
    <property type="protein sequence ID" value="DAE31032.1"/>
    <property type="molecule type" value="Genomic_DNA"/>
</dbReference>
<protein>
    <submittedName>
        <fullName evidence="1">Uncharacterized protein</fullName>
    </submittedName>
</protein>
<evidence type="ECO:0000313" key="1">
    <source>
        <dbReference type="EMBL" id="DAE31032.1"/>
    </source>
</evidence>